<feature type="signal peptide" evidence="6">
    <location>
        <begin position="1"/>
        <end position="22"/>
    </location>
</feature>
<evidence type="ECO:0000313" key="9">
    <source>
        <dbReference type="Proteomes" id="UP000269669"/>
    </source>
</evidence>
<dbReference type="PRINTS" id="PR01021">
    <property type="entry name" value="OMPADOMAIN"/>
</dbReference>
<name>A0A3R9PD83_9BACT</name>
<dbReference type="Pfam" id="PF00691">
    <property type="entry name" value="OmpA"/>
    <property type="match status" value="1"/>
</dbReference>
<dbReference type="Gene3D" id="3.30.1330.60">
    <property type="entry name" value="OmpA-like domain"/>
    <property type="match status" value="1"/>
</dbReference>
<evidence type="ECO:0000256" key="6">
    <source>
        <dbReference type="SAM" id="SignalP"/>
    </source>
</evidence>
<keyword evidence="9" id="KW-1185">Reference proteome</keyword>
<dbReference type="InterPro" id="IPR006690">
    <property type="entry name" value="OMPA-like_CS"/>
</dbReference>
<evidence type="ECO:0000259" key="7">
    <source>
        <dbReference type="PROSITE" id="PS51123"/>
    </source>
</evidence>
<dbReference type="GO" id="GO:0009279">
    <property type="term" value="C:cell outer membrane"/>
    <property type="evidence" value="ECO:0007669"/>
    <property type="project" value="UniProtKB-SubCell"/>
</dbReference>
<evidence type="ECO:0000256" key="5">
    <source>
        <dbReference type="SAM" id="MobiDB-lite"/>
    </source>
</evidence>
<evidence type="ECO:0000256" key="1">
    <source>
        <dbReference type="ARBA" id="ARBA00004442"/>
    </source>
</evidence>
<feature type="chain" id="PRO_5018779800" evidence="6">
    <location>
        <begin position="23"/>
        <end position="545"/>
    </location>
</feature>
<dbReference type="PANTHER" id="PTHR30329">
    <property type="entry name" value="STATOR ELEMENT OF FLAGELLAR MOTOR COMPLEX"/>
    <property type="match status" value="1"/>
</dbReference>
<dbReference type="InterPro" id="IPR006665">
    <property type="entry name" value="OmpA-like"/>
</dbReference>
<dbReference type="PROSITE" id="PS01068">
    <property type="entry name" value="OMPA_1"/>
    <property type="match status" value="1"/>
</dbReference>
<dbReference type="InterPro" id="IPR036737">
    <property type="entry name" value="OmpA-like_sf"/>
</dbReference>
<dbReference type="InterPro" id="IPR006664">
    <property type="entry name" value="OMP_bac"/>
</dbReference>
<feature type="region of interest" description="Disordered" evidence="5">
    <location>
        <begin position="319"/>
        <end position="354"/>
    </location>
</feature>
<keyword evidence="3" id="KW-0998">Cell outer membrane</keyword>
<feature type="domain" description="OmpA-like" evidence="7">
    <location>
        <begin position="396"/>
        <end position="513"/>
    </location>
</feature>
<dbReference type="Proteomes" id="UP000269669">
    <property type="component" value="Unassembled WGS sequence"/>
</dbReference>
<dbReference type="InterPro" id="IPR050330">
    <property type="entry name" value="Bact_OuterMem_StrucFunc"/>
</dbReference>
<dbReference type="RefSeq" id="WP_125487373.1">
    <property type="nucleotide sequence ID" value="NZ_RSDW01000001.1"/>
</dbReference>
<evidence type="ECO:0000313" key="8">
    <source>
        <dbReference type="EMBL" id="RSL19103.1"/>
    </source>
</evidence>
<dbReference type="PANTHER" id="PTHR30329:SF21">
    <property type="entry name" value="LIPOPROTEIN YIAD-RELATED"/>
    <property type="match status" value="1"/>
</dbReference>
<gene>
    <name evidence="8" type="ORF">EDE15_4732</name>
</gene>
<reference evidence="8 9" key="1">
    <citation type="submission" date="2018-12" db="EMBL/GenBank/DDBJ databases">
        <title>Sequencing of bacterial isolates from soil warming experiment in Harvard Forest, Massachusetts, USA.</title>
        <authorList>
            <person name="Deangelis K."/>
        </authorList>
    </citation>
    <scope>NUCLEOTIDE SEQUENCE [LARGE SCALE GENOMIC DNA]</scope>
    <source>
        <strain evidence="8 9">EB153</strain>
    </source>
</reference>
<accession>A0A3R9PD83</accession>
<dbReference type="OrthoDB" id="9782229at2"/>
<feature type="compositionally biased region" description="Basic and acidic residues" evidence="5">
    <location>
        <begin position="341"/>
        <end position="354"/>
    </location>
</feature>
<keyword evidence="2 4" id="KW-0472">Membrane</keyword>
<keyword evidence="6" id="KW-0732">Signal</keyword>
<dbReference type="SUPFAM" id="SSF103088">
    <property type="entry name" value="OmpA-like"/>
    <property type="match status" value="1"/>
</dbReference>
<dbReference type="CDD" id="cd07185">
    <property type="entry name" value="OmpA_C-like"/>
    <property type="match status" value="1"/>
</dbReference>
<evidence type="ECO:0000256" key="2">
    <source>
        <dbReference type="ARBA" id="ARBA00023136"/>
    </source>
</evidence>
<comment type="subcellular location">
    <subcellularLocation>
        <location evidence="1">Cell outer membrane</location>
    </subcellularLocation>
</comment>
<protein>
    <submittedName>
        <fullName evidence="8">Outer membrane protein OmpA-like peptidoglycan-associated protein</fullName>
    </submittedName>
</protein>
<sequence length="545" mass="57892">MNGKRRMLFGIGLGGWLLSASGAPLQAQEANPTSQTALQNNEITKQENGIYLYRVKVVQRDLDAVNYFHRSDSTKIAFKGTTLLPTAKGEAKVTSERGGIVIEARFDGLTPANGFGKEYLTYVLWAITPDGRPNNLGEVLPAGTRNSITVTTALQSFGLVVTAEPYYSVTQPSDVVVLQNQIIPDKTTGVLEKVNAHYLLLPRGTYAESEGSKTVSNPITRNEKSPLELYEASNAVRIAKEAGAEKYADDIMGAAMRDLKNASYIDSSKKPDRKLEITFARQAVQRAEDARLVTLRKQAAEREMNAQLAKQKAEAEAAESQLQAQRAQMEAQTAAAAKAQADAERARAEAERAKAEAEAAAASARAEVASKAAQSAAEAREKLLGQLNTVLATSESARGLIVNMSDVLFDTGKYTLKPGTQISLAKVSGILQSYPGLKLQVEGYTDSTGTTEFNQKLSENRAGAVRDFLVTQGVAQANIVATGYGQSQPVADNNTVAGRAQNRRVQLVVSGNAIGVEKSVPAADGAVAPAAAPALTGTSTAGSTQ</sequence>
<evidence type="ECO:0000256" key="3">
    <source>
        <dbReference type="ARBA" id="ARBA00023237"/>
    </source>
</evidence>
<feature type="compositionally biased region" description="Low complexity" evidence="5">
    <location>
        <begin position="319"/>
        <end position="340"/>
    </location>
</feature>
<evidence type="ECO:0000256" key="4">
    <source>
        <dbReference type="PROSITE-ProRule" id="PRU00473"/>
    </source>
</evidence>
<organism evidence="8 9">
    <name type="scientific">Edaphobacter aggregans</name>
    <dbReference type="NCBI Taxonomy" id="570835"/>
    <lineage>
        <taxon>Bacteria</taxon>
        <taxon>Pseudomonadati</taxon>
        <taxon>Acidobacteriota</taxon>
        <taxon>Terriglobia</taxon>
        <taxon>Terriglobales</taxon>
        <taxon>Acidobacteriaceae</taxon>
        <taxon>Edaphobacter</taxon>
    </lineage>
</organism>
<comment type="caution">
    <text evidence="8">The sequence shown here is derived from an EMBL/GenBank/DDBJ whole genome shotgun (WGS) entry which is preliminary data.</text>
</comment>
<dbReference type="EMBL" id="RSDW01000001">
    <property type="protein sequence ID" value="RSL19103.1"/>
    <property type="molecule type" value="Genomic_DNA"/>
</dbReference>
<dbReference type="AlphaFoldDB" id="A0A3R9PD83"/>
<proteinExistence type="predicted"/>
<dbReference type="PROSITE" id="PS51123">
    <property type="entry name" value="OMPA_2"/>
    <property type="match status" value="1"/>
</dbReference>